<dbReference type="HAMAP" id="MF_00181">
    <property type="entry name" value="Cytosol_peptidase_M17"/>
    <property type="match status" value="1"/>
</dbReference>
<dbReference type="Gene3D" id="3.40.220.10">
    <property type="entry name" value="Leucine Aminopeptidase, subunit E, domain 1"/>
    <property type="match status" value="1"/>
</dbReference>
<dbReference type="GO" id="GO:0070006">
    <property type="term" value="F:metalloaminopeptidase activity"/>
    <property type="evidence" value="ECO:0007669"/>
    <property type="project" value="InterPro"/>
</dbReference>
<dbReference type="PANTHER" id="PTHR11963">
    <property type="entry name" value="LEUCINE AMINOPEPTIDASE-RELATED"/>
    <property type="match status" value="1"/>
</dbReference>
<dbReference type="EMBL" id="JAARLZ010000004">
    <property type="protein sequence ID" value="NII06648.1"/>
    <property type="molecule type" value="Genomic_DNA"/>
</dbReference>
<name>A0A7X5ZI88_9GAMM</name>
<comment type="function">
    <text evidence="8">Presumably involved in the processing and regular turnover of intracellular proteins. Catalyzes the removal of unsubstituted N-terminal amino acids from various peptides.</text>
</comment>
<protein>
    <recommendedName>
        <fullName evidence="8">Probable cytosol aminopeptidase</fullName>
        <ecNumber evidence="8">3.4.11.1</ecNumber>
    </recommendedName>
    <alternativeName>
        <fullName evidence="8">Leucine aminopeptidase</fullName>
        <shortName evidence="8">LAP</shortName>
        <ecNumber evidence="8">3.4.11.10</ecNumber>
    </alternativeName>
    <alternativeName>
        <fullName evidence="8">Leucyl aminopeptidase</fullName>
    </alternativeName>
</protein>
<evidence type="ECO:0000256" key="5">
    <source>
        <dbReference type="ARBA" id="ARBA00022670"/>
    </source>
</evidence>
<reference evidence="10 11" key="1">
    <citation type="submission" date="2020-03" db="EMBL/GenBank/DDBJ databases">
        <authorList>
            <person name="Lai Q."/>
        </authorList>
    </citation>
    <scope>NUCLEOTIDE SEQUENCE [LARGE SCALE GENOMIC DNA]</scope>
    <source>
        <strain evidence="10 11">CCUG 25036</strain>
    </source>
</reference>
<dbReference type="RefSeq" id="WP_166947779.1">
    <property type="nucleotide sequence ID" value="NZ_JAARLZ010000004.1"/>
</dbReference>
<comment type="caution">
    <text evidence="10">The sequence shown here is derived from an EMBL/GenBank/DDBJ whole genome shotgun (WGS) entry which is preliminary data.</text>
</comment>
<dbReference type="AlphaFoldDB" id="A0A7X5ZI88"/>
<dbReference type="InterPro" id="IPR008283">
    <property type="entry name" value="Peptidase_M17_N"/>
</dbReference>
<proteinExistence type="inferred from homology"/>
<dbReference type="PANTHER" id="PTHR11963:SF23">
    <property type="entry name" value="CYTOSOL AMINOPEPTIDASE"/>
    <property type="match status" value="1"/>
</dbReference>
<evidence type="ECO:0000259" key="9">
    <source>
        <dbReference type="PROSITE" id="PS00631"/>
    </source>
</evidence>
<keyword evidence="6 8" id="KW-0378">Hydrolase</keyword>
<keyword evidence="7 8" id="KW-0464">Manganese</keyword>
<feature type="binding site" evidence="8">
    <location>
        <position position="265"/>
    </location>
    <ligand>
        <name>Mn(2+)</name>
        <dbReference type="ChEBI" id="CHEBI:29035"/>
        <label>2</label>
    </ligand>
</feature>
<keyword evidence="8" id="KW-0479">Metal-binding</keyword>
<comment type="similarity">
    <text evidence="3 8">Belongs to the peptidase M17 family.</text>
</comment>
<feature type="domain" description="Cytosol aminopeptidase" evidence="9">
    <location>
        <begin position="345"/>
        <end position="352"/>
    </location>
</feature>
<keyword evidence="11" id="KW-1185">Reference proteome</keyword>
<dbReference type="NCBIfam" id="NF002077">
    <property type="entry name" value="PRK00913.2-4"/>
    <property type="match status" value="1"/>
</dbReference>
<evidence type="ECO:0000313" key="10">
    <source>
        <dbReference type="EMBL" id="NII06648.1"/>
    </source>
</evidence>
<sequence>MTVQFSLGSNAPETTTTPVAVVGVYEGGILTSAAARIDTAANGAIKRLVEAGDVTGKVGNVVTLLQPAGVAAARVLIVGLGAQKGFDAARYQRVTLEAARAIGRLPVAEAVSWLAEIEVPGRDAAWRVRVGALAIDHAAYRYTATVKPRDKAQPELTSVTIVAPADAEHGLTEARAIAEGVRYARELANLPPNICNPAYIARQARAFADATDGVTCEVLERDDMEREGFGSLLAVGRGSANPPHLVILQWNGGKEGDRPYAFVGKGITFDTGGISLKPGPGMEEMKFDMGGAAGVLGAFVSAVRLKLPVNLVCVVPAVENMPDGDSYRPGDVLTSLAGITIEVLNTDAEGRLILCDALTYTGKRFDPHTIIDAATLTGACVVALGKHASGLMTKDETLSAELLSAGETTLDRAWRLPLWDDYQSQLDSVFADVANIGGKYAGAITAGCFLARFTEGRRWAHLDIAGTAWDEGRKGLATGRPVPLLTQWLLDRVAAG</sequence>
<evidence type="ECO:0000256" key="2">
    <source>
        <dbReference type="ARBA" id="ARBA00000967"/>
    </source>
</evidence>
<dbReference type="InterPro" id="IPR011356">
    <property type="entry name" value="Leucine_aapep/pepB"/>
</dbReference>
<feature type="binding site" evidence="8">
    <location>
        <position position="288"/>
    </location>
    <ligand>
        <name>Mn(2+)</name>
        <dbReference type="ChEBI" id="CHEBI:29035"/>
        <label>2</label>
    </ligand>
</feature>
<feature type="binding site" evidence="8">
    <location>
        <position position="347"/>
    </location>
    <ligand>
        <name>Mn(2+)</name>
        <dbReference type="ChEBI" id="CHEBI:29035"/>
        <label>1</label>
    </ligand>
</feature>
<dbReference type="PRINTS" id="PR00481">
    <property type="entry name" value="LAMNOPPTDASE"/>
</dbReference>
<feature type="binding site" evidence="8">
    <location>
        <position position="349"/>
    </location>
    <ligand>
        <name>Mn(2+)</name>
        <dbReference type="ChEBI" id="CHEBI:29035"/>
        <label>1</label>
    </ligand>
</feature>
<feature type="binding site" evidence="8">
    <location>
        <position position="270"/>
    </location>
    <ligand>
        <name>Mn(2+)</name>
        <dbReference type="ChEBI" id="CHEBI:29035"/>
        <label>2</label>
    </ligand>
</feature>
<feature type="binding site" evidence="8">
    <location>
        <position position="270"/>
    </location>
    <ligand>
        <name>Mn(2+)</name>
        <dbReference type="ChEBI" id="CHEBI:29035"/>
        <label>1</label>
    </ligand>
</feature>
<keyword evidence="5 8" id="KW-0645">Protease</keyword>
<dbReference type="Pfam" id="PF00883">
    <property type="entry name" value="Peptidase_M17"/>
    <property type="match status" value="1"/>
</dbReference>
<comment type="catalytic activity">
    <reaction evidence="1 8">
        <text>Release of an N-terminal amino acid, Xaa-|-Yaa-, in which Xaa is preferably Leu, but may be other amino acids including Pro although not Arg or Lys, and Yaa may be Pro. Amino acid amides and methyl esters are also readily hydrolyzed, but rates on arylamides are exceedingly low.</text>
        <dbReference type="EC" id="3.4.11.1"/>
    </reaction>
</comment>
<keyword evidence="8" id="KW-0963">Cytoplasm</keyword>
<gene>
    <name evidence="8" type="primary">pepA</name>
    <name evidence="10" type="ORF">HBF25_09655</name>
</gene>
<dbReference type="SUPFAM" id="SSF52949">
    <property type="entry name" value="Macro domain-like"/>
    <property type="match status" value="1"/>
</dbReference>
<dbReference type="EC" id="3.4.11.1" evidence="8"/>
<dbReference type="Pfam" id="PF02789">
    <property type="entry name" value="Peptidase_M17_N"/>
    <property type="match status" value="1"/>
</dbReference>
<dbReference type="NCBIfam" id="NF002073">
    <property type="entry name" value="PRK00913.1-2"/>
    <property type="match status" value="1"/>
</dbReference>
<feature type="binding site" evidence="8">
    <location>
        <position position="349"/>
    </location>
    <ligand>
        <name>Mn(2+)</name>
        <dbReference type="ChEBI" id="CHEBI:29035"/>
        <label>2</label>
    </ligand>
</feature>
<keyword evidence="4 8" id="KW-0031">Aminopeptidase</keyword>
<dbReference type="Proteomes" id="UP000490980">
    <property type="component" value="Unassembled WGS sequence"/>
</dbReference>
<evidence type="ECO:0000256" key="8">
    <source>
        <dbReference type="HAMAP-Rule" id="MF_00181"/>
    </source>
</evidence>
<dbReference type="InterPro" id="IPR000819">
    <property type="entry name" value="Peptidase_M17_C"/>
</dbReference>
<evidence type="ECO:0000313" key="11">
    <source>
        <dbReference type="Proteomes" id="UP000490980"/>
    </source>
</evidence>
<feature type="active site" evidence="8">
    <location>
        <position position="351"/>
    </location>
</feature>
<organism evidence="10 11">
    <name type="scientific">Luteibacter anthropi</name>
    <dbReference type="NCBI Taxonomy" id="564369"/>
    <lineage>
        <taxon>Bacteria</taxon>
        <taxon>Pseudomonadati</taxon>
        <taxon>Pseudomonadota</taxon>
        <taxon>Gammaproteobacteria</taxon>
        <taxon>Lysobacterales</taxon>
        <taxon>Rhodanobacteraceae</taxon>
        <taxon>Luteibacter</taxon>
    </lineage>
</organism>
<dbReference type="GO" id="GO:0005737">
    <property type="term" value="C:cytoplasm"/>
    <property type="evidence" value="ECO:0007669"/>
    <property type="project" value="UniProtKB-SubCell"/>
</dbReference>
<accession>A0A7X5ZI88</accession>
<dbReference type="EC" id="3.4.11.10" evidence="8"/>
<feature type="active site" evidence="8">
    <location>
        <position position="277"/>
    </location>
</feature>
<dbReference type="Gene3D" id="3.40.630.10">
    <property type="entry name" value="Zn peptidases"/>
    <property type="match status" value="1"/>
</dbReference>
<evidence type="ECO:0000256" key="1">
    <source>
        <dbReference type="ARBA" id="ARBA00000135"/>
    </source>
</evidence>
<evidence type="ECO:0000256" key="7">
    <source>
        <dbReference type="ARBA" id="ARBA00023211"/>
    </source>
</evidence>
<dbReference type="GO" id="GO:0030145">
    <property type="term" value="F:manganese ion binding"/>
    <property type="evidence" value="ECO:0007669"/>
    <property type="project" value="UniProtKB-UniRule"/>
</dbReference>
<comment type="catalytic activity">
    <reaction evidence="2 8">
        <text>Release of an N-terminal amino acid, preferentially leucine, but not glutamic or aspartic acids.</text>
        <dbReference type="EC" id="3.4.11.10"/>
    </reaction>
</comment>
<dbReference type="InterPro" id="IPR043472">
    <property type="entry name" value="Macro_dom-like"/>
</dbReference>
<dbReference type="NCBIfam" id="NF002074">
    <property type="entry name" value="PRK00913.1-4"/>
    <property type="match status" value="1"/>
</dbReference>
<comment type="subcellular location">
    <subcellularLocation>
        <location evidence="8">Cytoplasm</location>
    </subcellularLocation>
</comment>
<evidence type="ECO:0000256" key="3">
    <source>
        <dbReference type="ARBA" id="ARBA00009528"/>
    </source>
</evidence>
<dbReference type="InterPro" id="IPR023042">
    <property type="entry name" value="Peptidase_M17_leu_NH2_pept"/>
</dbReference>
<evidence type="ECO:0000256" key="4">
    <source>
        <dbReference type="ARBA" id="ARBA00022438"/>
    </source>
</evidence>
<comment type="cofactor">
    <cofactor evidence="8">
        <name>Mn(2+)</name>
        <dbReference type="ChEBI" id="CHEBI:29035"/>
    </cofactor>
    <text evidence="8">Binds 2 manganese ions per subunit.</text>
</comment>
<dbReference type="GO" id="GO:0006508">
    <property type="term" value="P:proteolysis"/>
    <property type="evidence" value="ECO:0007669"/>
    <property type="project" value="UniProtKB-KW"/>
</dbReference>
<dbReference type="SUPFAM" id="SSF53187">
    <property type="entry name" value="Zn-dependent exopeptidases"/>
    <property type="match status" value="1"/>
</dbReference>
<dbReference type="PROSITE" id="PS00631">
    <property type="entry name" value="CYTOSOL_AP"/>
    <property type="match status" value="1"/>
</dbReference>
<evidence type="ECO:0000256" key="6">
    <source>
        <dbReference type="ARBA" id="ARBA00022801"/>
    </source>
</evidence>
<dbReference type="CDD" id="cd00433">
    <property type="entry name" value="Peptidase_M17"/>
    <property type="match status" value="1"/>
</dbReference>